<feature type="region of interest" description="Disordered" evidence="1">
    <location>
        <begin position="58"/>
        <end position="78"/>
    </location>
</feature>
<gene>
    <name evidence="2" type="ORF">HHI36_005534</name>
</gene>
<evidence type="ECO:0000313" key="3">
    <source>
        <dbReference type="Proteomes" id="UP001516400"/>
    </source>
</evidence>
<dbReference type="EMBL" id="JABFTP020000144">
    <property type="protein sequence ID" value="KAL3282347.1"/>
    <property type="molecule type" value="Genomic_DNA"/>
</dbReference>
<dbReference type="Proteomes" id="UP001516400">
    <property type="component" value="Unassembled WGS sequence"/>
</dbReference>
<sequence>MSPRFSHLENDRLFATATFIDPRYKLKFSENSSTKDQVVKNISDIIGNGDLHWPSCSNPKRSKITNQDKENFGSYASHTEESVSLRGTIQKMMDSSESEGELEKEIPNSVEVFIKKSIIEYILDKRIKTEEDPLQWRKVDSTK</sequence>
<name>A0ABD2NUY4_9CUCU</name>
<reference evidence="2 3" key="1">
    <citation type="journal article" date="2021" name="BMC Biol.">
        <title>Horizontally acquired antibacterial genes associated with adaptive radiation of ladybird beetles.</title>
        <authorList>
            <person name="Li H.S."/>
            <person name="Tang X.F."/>
            <person name="Huang Y.H."/>
            <person name="Xu Z.Y."/>
            <person name="Chen M.L."/>
            <person name="Du X.Y."/>
            <person name="Qiu B.Y."/>
            <person name="Chen P.T."/>
            <person name="Zhang W."/>
            <person name="Slipinski A."/>
            <person name="Escalona H.E."/>
            <person name="Waterhouse R.M."/>
            <person name="Zwick A."/>
            <person name="Pang H."/>
        </authorList>
    </citation>
    <scope>NUCLEOTIDE SEQUENCE [LARGE SCALE GENOMIC DNA]</scope>
    <source>
        <strain evidence="2">SYSU2018</strain>
    </source>
</reference>
<evidence type="ECO:0000313" key="2">
    <source>
        <dbReference type="EMBL" id="KAL3282347.1"/>
    </source>
</evidence>
<dbReference type="AlphaFoldDB" id="A0ABD2NUY4"/>
<comment type="caution">
    <text evidence="2">The sequence shown here is derived from an EMBL/GenBank/DDBJ whole genome shotgun (WGS) entry which is preliminary data.</text>
</comment>
<accession>A0ABD2NUY4</accession>
<protein>
    <submittedName>
        <fullName evidence="2">Uncharacterized protein</fullName>
    </submittedName>
</protein>
<evidence type="ECO:0000256" key="1">
    <source>
        <dbReference type="SAM" id="MobiDB-lite"/>
    </source>
</evidence>
<keyword evidence="3" id="KW-1185">Reference proteome</keyword>
<proteinExistence type="predicted"/>
<organism evidence="2 3">
    <name type="scientific">Cryptolaemus montrouzieri</name>
    <dbReference type="NCBI Taxonomy" id="559131"/>
    <lineage>
        <taxon>Eukaryota</taxon>
        <taxon>Metazoa</taxon>
        <taxon>Ecdysozoa</taxon>
        <taxon>Arthropoda</taxon>
        <taxon>Hexapoda</taxon>
        <taxon>Insecta</taxon>
        <taxon>Pterygota</taxon>
        <taxon>Neoptera</taxon>
        <taxon>Endopterygota</taxon>
        <taxon>Coleoptera</taxon>
        <taxon>Polyphaga</taxon>
        <taxon>Cucujiformia</taxon>
        <taxon>Coccinelloidea</taxon>
        <taxon>Coccinellidae</taxon>
        <taxon>Scymninae</taxon>
        <taxon>Scymnini</taxon>
        <taxon>Cryptolaemus</taxon>
    </lineage>
</organism>